<evidence type="ECO:0000313" key="2">
    <source>
        <dbReference type="Proteomes" id="UP000681720"/>
    </source>
</evidence>
<organism evidence="1 2">
    <name type="scientific">Rotaria magnacalcarata</name>
    <dbReference type="NCBI Taxonomy" id="392030"/>
    <lineage>
        <taxon>Eukaryota</taxon>
        <taxon>Metazoa</taxon>
        <taxon>Spiralia</taxon>
        <taxon>Gnathifera</taxon>
        <taxon>Rotifera</taxon>
        <taxon>Eurotatoria</taxon>
        <taxon>Bdelloidea</taxon>
        <taxon>Philodinida</taxon>
        <taxon>Philodinidae</taxon>
        <taxon>Rotaria</taxon>
    </lineage>
</organism>
<gene>
    <name evidence="1" type="ORF">GIL414_LOCUS86361</name>
</gene>
<sequence>NEATSTAADTSITNTIENTSNLNAYSTLLLSSSTLADRINLSSEISTPTTSYYSNSQTSEITTNYPTESSSQSFTSLKGNPLLTTLNNLDQTSTIVTTNTFIPVFTSTLGIDIQSSLETGTTTKIDTFTSTSNSFTFASSELMPSINPNTSITEQITTTIDVTTTSKD</sequence>
<name>A0A8S3K7G6_9BILA</name>
<dbReference type="EMBL" id="CAJOBJ010374499">
    <property type="protein sequence ID" value="CAF5224943.1"/>
    <property type="molecule type" value="Genomic_DNA"/>
</dbReference>
<feature type="non-terminal residue" evidence="1">
    <location>
        <position position="168"/>
    </location>
</feature>
<dbReference type="AlphaFoldDB" id="A0A8S3K7G6"/>
<comment type="caution">
    <text evidence="1">The sequence shown here is derived from an EMBL/GenBank/DDBJ whole genome shotgun (WGS) entry which is preliminary data.</text>
</comment>
<protein>
    <submittedName>
        <fullName evidence="1">Uncharacterized protein</fullName>
    </submittedName>
</protein>
<accession>A0A8S3K7G6</accession>
<evidence type="ECO:0000313" key="1">
    <source>
        <dbReference type="EMBL" id="CAF5224943.1"/>
    </source>
</evidence>
<dbReference type="Proteomes" id="UP000681720">
    <property type="component" value="Unassembled WGS sequence"/>
</dbReference>
<feature type="non-terminal residue" evidence="1">
    <location>
        <position position="1"/>
    </location>
</feature>
<proteinExistence type="predicted"/>
<reference evidence="1" key="1">
    <citation type="submission" date="2021-02" db="EMBL/GenBank/DDBJ databases">
        <authorList>
            <person name="Nowell W R."/>
        </authorList>
    </citation>
    <scope>NUCLEOTIDE SEQUENCE</scope>
</reference>